<proteinExistence type="predicted"/>
<dbReference type="Gene3D" id="1.10.260.40">
    <property type="entry name" value="lambda repressor-like DNA-binding domains"/>
    <property type="match status" value="1"/>
</dbReference>
<comment type="caution">
    <text evidence="2">The sequence shown here is derived from an EMBL/GenBank/DDBJ whole genome shotgun (WGS) entry which is preliminary data.</text>
</comment>
<dbReference type="PROSITE" id="PS50943">
    <property type="entry name" value="HTH_CROC1"/>
    <property type="match status" value="1"/>
</dbReference>
<evidence type="ECO:0000313" key="3">
    <source>
        <dbReference type="Proteomes" id="UP000627369"/>
    </source>
</evidence>
<dbReference type="InterPro" id="IPR010982">
    <property type="entry name" value="Lambda_DNA-bd_dom_sf"/>
</dbReference>
<dbReference type="CDD" id="cd00093">
    <property type="entry name" value="HTH_XRE"/>
    <property type="match status" value="1"/>
</dbReference>
<dbReference type="Proteomes" id="UP000627369">
    <property type="component" value="Unassembled WGS sequence"/>
</dbReference>
<name>A0A919KSA4_9MICO</name>
<dbReference type="InterPro" id="IPR001387">
    <property type="entry name" value="Cro/C1-type_HTH"/>
</dbReference>
<feature type="domain" description="HTH cro/C1-type" evidence="1">
    <location>
        <begin position="13"/>
        <end position="55"/>
    </location>
</feature>
<sequence>MRVTNAGDVGALLRDARQRQGMTQAQLAESVGASRAWVVAVESGSPNARLDLVLRALQWVDLAVDVSRDEAGAELDRLVGGRDD</sequence>
<evidence type="ECO:0000259" key="1">
    <source>
        <dbReference type="PROSITE" id="PS50943"/>
    </source>
</evidence>
<dbReference type="EMBL" id="BNAS01000002">
    <property type="protein sequence ID" value="GHH70196.1"/>
    <property type="molecule type" value="Genomic_DNA"/>
</dbReference>
<organism evidence="2 3">
    <name type="scientific">Promicromonospora soli</name>
    <dbReference type="NCBI Taxonomy" id="2035533"/>
    <lineage>
        <taxon>Bacteria</taxon>
        <taxon>Bacillati</taxon>
        <taxon>Actinomycetota</taxon>
        <taxon>Actinomycetes</taxon>
        <taxon>Micrococcales</taxon>
        <taxon>Promicromonosporaceae</taxon>
        <taxon>Promicromonospora</taxon>
    </lineage>
</organism>
<protein>
    <recommendedName>
        <fullName evidence="1">HTH cro/C1-type domain-containing protein</fullName>
    </recommendedName>
</protein>
<dbReference type="RefSeq" id="WP_189668768.1">
    <property type="nucleotide sequence ID" value="NZ_BNAS01000002.1"/>
</dbReference>
<dbReference type="SMART" id="SM00530">
    <property type="entry name" value="HTH_XRE"/>
    <property type="match status" value="1"/>
</dbReference>
<keyword evidence="3" id="KW-1185">Reference proteome</keyword>
<gene>
    <name evidence="2" type="ORF">GCM10017772_16420</name>
</gene>
<dbReference type="SUPFAM" id="SSF47413">
    <property type="entry name" value="lambda repressor-like DNA-binding domains"/>
    <property type="match status" value="1"/>
</dbReference>
<evidence type="ECO:0000313" key="2">
    <source>
        <dbReference type="EMBL" id="GHH70196.1"/>
    </source>
</evidence>
<reference evidence="2" key="2">
    <citation type="submission" date="2020-09" db="EMBL/GenBank/DDBJ databases">
        <authorList>
            <person name="Sun Q."/>
            <person name="Zhou Y."/>
        </authorList>
    </citation>
    <scope>NUCLEOTIDE SEQUENCE</scope>
    <source>
        <strain evidence="2">CGMCC 4.7398</strain>
    </source>
</reference>
<dbReference type="GO" id="GO:0003677">
    <property type="term" value="F:DNA binding"/>
    <property type="evidence" value="ECO:0007669"/>
    <property type="project" value="InterPro"/>
</dbReference>
<accession>A0A919KSA4</accession>
<dbReference type="AlphaFoldDB" id="A0A919KSA4"/>
<reference evidence="2" key="1">
    <citation type="journal article" date="2014" name="Int. J. Syst. Evol. Microbiol.">
        <title>Complete genome sequence of Corynebacterium casei LMG S-19264T (=DSM 44701T), isolated from a smear-ripened cheese.</title>
        <authorList>
            <consortium name="US DOE Joint Genome Institute (JGI-PGF)"/>
            <person name="Walter F."/>
            <person name="Albersmeier A."/>
            <person name="Kalinowski J."/>
            <person name="Ruckert C."/>
        </authorList>
    </citation>
    <scope>NUCLEOTIDE SEQUENCE</scope>
    <source>
        <strain evidence="2">CGMCC 4.7398</strain>
    </source>
</reference>
<dbReference type="Pfam" id="PF13560">
    <property type="entry name" value="HTH_31"/>
    <property type="match status" value="1"/>
</dbReference>